<dbReference type="GO" id="GO:0000976">
    <property type="term" value="F:transcription cis-regulatory region binding"/>
    <property type="evidence" value="ECO:0007669"/>
    <property type="project" value="TreeGrafter"/>
</dbReference>
<evidence type="ECO:0000256" key="3">
    <source>
        <dbReference type="ARBA" id="ARBA00023163"/>
    </source>
</evidence>
<evidence type="ECO:0000256" key="2">
    <source>
        <dbReference type="ARBA" id="ARBA00023125"/>
    </source>
</evidence>
<dbReference type="PRINTS" id="PR00036">
    <property type="entry name" value="HTHLACI"/>
</dbReference>
<evidence type="ECO:0000259" key="5">
    <source>
        <dbReference type="PROSITE" id="PS50932"/>
    </source>
</evidence>
<dbReference type="PANTHER" id="PTHR30146">
    <property type="entry name" value="LACI-RELATED TRANSCRIPTIONAL REPRESSOR"/>
    <property type="match status" value="1"/>
</dbReference>
<sequence>MRKRVTIRDVAKAAGVSSATVSYVMNDLGKVTPEVDRLVREVARDLGYARNRAAVSLKTGRHNVIGCILPTLVSPIFPEIAEAVQSHAETKGLATLLVNSGDTAEREAEALRMLAGFGVDGAVAVLHPGFDVDGAPPFPIVTLDSALPGHDCIQADHAGGGRLIAEHARGLGHTRVGLLSGADEIASSRARRQGFLEAAEGHCEIVWEETVPLTAALGPAAQRNLARRDVSLVVCVNDLVAIGALSALRDLGVDVPGEVSVIGFDDIGMSSWPLIGLTTIRQSLLELGCGAVNQLARRIDGDIAPPNTRILPVELVERATTASHSPSPESLAARRSRKAARKGMSRN</sequence>
<dbReference type="GO" id="GO:0003700">
    <property type="term" value="F:DNA-binding transcription factor activity"/>
    <property type="evidence" value="ECO:0007669"/>
    <property type="project" value="TreeGrafter"/>
</dbReference>
<evidence type="ECO:0000256" key="1">
    <source>
        <dbReference type="ARBA" id="ARBA00023015"/>
    </source>
</evidence>
<gene>
    <name evidence="6" type="ORF">SAMN05421757_109189</name>
</gene>
<dbReference type="Gene3D" id="1.10.260.40">
    <property type="entry name" value="lambda repressor-like DNA-binding domains"/>
    <property type="match status" value="1"/>
</dbReference>
<dbReference type="Gene3D" id="3.40.50.2300">
    <property type="match status" value="2"/>
</dbReference>
<keyword evidence="1" id="KW-0805">Transcription regulation</keyword>
<dbReference type="InterPro" id="IPR028082">
    <property type="entry name" value="Peripla_BP_I"/>
</dbReference>
<dbReference type="CDD" id="cd06267">
    <property type="entry name" value="PBP1_LacI_sugar_binding-like"/>
    <property type="match status" value="1"/>
</dbReference>
<feature type="domain" description="HTH lacI-type" evidence="5">
    <location>
        <begin position="5"/>
        <end position="59"/>
    </location>
</feature>
<dbReference type="CDD" id="cd01392">
    <property type="entry name" value="HTH_LacI"/>
    <property type="match status" value="1"/>
</dbReference>
<dbReference type="InterPro" id="IPR010982">
    <property type="entry name" value="Lambda_DNA-bd_dom_sf"/>
</dbReference>
<dbReference type="PANTHER" id="PTHR30146:SF109">
    <property type="entry name" value="HTH-TYPE TRANSCRIPTIONAL REGULATOR GALS"/>
    <property type="match status" value="1"/>
</dbReference>
<dbReference type="EMBL" id="FZOY01000009">
    <property type="protein sequence ID" value="SNT28893.1"/>
    <property type="molecule type" value="Genomic_DNA"/>
</dbReference>
<keyword evidence="3" id="KW-0804">Transcription</keyword>
<evidence type="ECO:0000256" key="4">
    <source>
        <dbReference type="SAM" id="MobiDB-lite"/>
    </source>
</evidence>
<evidence type="ECO:0000313" key="7">
    <source>
        <dbReference type="Proteomes" id="UP000198426"/>
    </source>
</evidence>
<feature type="compositionally biased region" description="Basic residues" evidence="4">
    <location>
        <begin position="334"/>
        <end position="347"/>
    </location>
</feature>
<feature type="region of interest" description="Disordered" evidence="4">
    <location>
        <begin position="319"/>
        <end position="347"/>
    </location>
</feature>
<accession>A0A239LGD4</accession>
<reference evidence="6 7" key="1">
    <citation type="submission" date="2017-06" db="EMBL/GenBank/DDBJ databases">
        <authorList>
            <person name="Kim H.J."/>
            <person name="Triplett B.A."/>
        </authorList>
    </citation>
    <scope>NUCLEOTIDE SEQUENCE [LARGE SCALE GENOMIC DNA]</scope>
    <source>
        <strain evidence="6 7">DSM 29339</strain>
    </source>
</reference>
<dbReference type="PROSITE" id="PS00356">
    <property type="entry name" value="HTH_LACI_1"/>
    <property type="match status" value="1"/>
</dbReference>
<dbReference type="InterPro" id="IPR000843">
    <property type="entry name" value="HTH_LacI"/>
</dbReference>
<dbReference type="Pfam" id="PF13377">
    <property type="entry name" value="Peripla_BP_3"/>
    <property type="match status" value="1"/>
</dbReference>
<evidence type="ECO:0000313" key="6">
    <source>
        <dbReference type="EMBL" id="SNT28893.1"/>
    </source>
</evidence>
<organism evidence="6 7">
    <name type="scientific">Tropicimonas sediminicola</name>
    <dbReference type="NCBI Taxonomy" id="1031541"/>
    <lineage>
        <taxon>Bacteria</taxon>
        <taxon>Pseudomonadati</taxon>
        <taxon>Pseudomonadota</taxon>
        <taxon>Alphaproteobacteria</taxon>
        <taxon>Rhodobacterales</taxon>
        <taxon>Roseobacteraceae</taxon>
        <taxon>Tropicimonas</taxon>
    </lineage>
</organism>
<dbReference type="PROSITE" id="PS50932">
    <property type="entry name" value="HTH_LACI_2"/>
    <property type="match status" value="1"/>
</dbReference>
<keyword evidence="2" id="KW-0238">DNA-binding</keyword>
<dbReference type="SUPFAM" id="SSF47413">
    <property type="entry name" value="lambda repressor-like DNA-binding domains"/>
    <property type="match status" value="1"/>
</dbReference>
<protein>
    <submittedName>
        <fullName evidence="6">Transcriptional regulator, LacI family</fullName>
    </submittedName>
</protein>
<keyword evidence="7" id="KW-1185">Reference proteome</keyword>
<dbReference type="AlphaFoldDB" id="A0A239LGD4"/>
<proteinExistence type="predicted"/>
<dbReference type="Pfam" id="PF00356">
    <property type="entry name" value="LacI"/>
    <property type="match status" value="1"/>
</dbReference>
<dbReference type="InterPro" id="IPR046335">
    <property type="entry name" value="LacI/GalR-like_sensor"/>
</dbReference>
<dbReference type="Proteomes" id="UP000198426">
    <property type="component" value="Unassembled WGS sequence"/>
</dbReference>
<name>A0A239LGD4_9RHOB</name>
<dbReference type="SMART" id="SM00354">
    <property type="entry name" value="HTH_LACI"/>
    <property type="match status" value="1"/>
</dbReference>
<dbReference type="SUPFAM" id="SSF53822">
    <property type="entry name" value="Periplasmic binding protein-like I"/>
    <property type="match status" value="1"/>
</dbReference>